<keyword evidence="3" id="KW-1185">Reference proteome</keyword>
<protein>
    <submittedName>
        <fullName evidence="2">Uncharacterized protein</fullName>
    </submittedName>
</protein>
<feature type="compositionally biased region" description="Polar residues" evidence="1">
    <location>
        <begin position="45"/>
        <end position="56"/>
    </location>
</feature>
<dbReference type="AlphaFoldDB" id="A0A2J6SF81"/>
<feature type="region of interest" description="Disordered" evidence="1">
    <location>
        <begin position="1"/>
        <end position="103"/>
    </location>
</feature>
<dbReference type="Proteomes" id="UP000235371">
    <property type="component" value="Unassembled WGS sequence"/>
</dbReference>
<organism evidence="2 3">
    <name type="scientific">Hyaloscypha bicolor E</name>
    <dbReference type="NCBI Taxonomy" id="1095630"/>
    <lineage>
        <taxon>Eukaryota</taxon>
        <taxon>Fungi</taxon>
        <taxon>Dikarya</taxon>
        <taxon>Ascomycota</taxon>
        <taxon>Pezizomycotina</taxon>
        <taxon>Leotiomycetes</taxon>
        <taxon>Helotiales</taxon>
        <taxon>Hyaloscyphaceae</taxon>
        <taxon>Hyaloscypha</taxon>
        <taxon>Hyaloscypha bicolor</taxon>
    </lineage>
</organism>
<dbReference type="OrthoDB" id="3555265at2759"/>
<sequence>MKLRRSFWEKGEIPPEDRKEETETKSPTAVLAALPTVKEEPVDIHTQSPPNRTPPLTTKEESVQTAALPNAKKPQPDIIIVDDSPPRANKRSAASIPDLATPTIKGEPTYLENLPVSSMAGTLTAIEGGPVKKVKLEPGLESTGGGEDKELLRLKEEDERQEQELQVMQRMADIFRQRNERKSRISALEARVKATPGQASPN</sequence>
<name>A0A2J6SF81_9HELO</name>
<accession>A0A2J6SF81</accession>
<reference evidence="2 3" key="1">
    <citation type="submission" date="2016-04" db="EMBL/GenBank/DDBJ databases">
        <title>A degradative enzymes factory behind the ericoid mycorrhizal symbiosis.</title>
        <authorList>
            <consortium name="DOE Joint Genome Institute"/>
            <person name="Martino E."/>
            <person name="Morin E."/>
            <person name="Grelet G."/>
            <person name="Kuo A."/>
            <person name="Kohler A."/>
            <person name="Daghino S."/>
            <person name="Barry K."/>
            <person name="Choi C."/>
            <person name="Cichocki N."/>
            <person name="Clum A."/>
            <person name="Copeland A."/>
            <person name="Hainaut M."/>
            <person name="Haridas S."/>
            <person name="Labutti K."/>
            <person name="Lindquist E."/>
            <person name="Lipzen A."/>
            <person name="Khouja H.-R."/>
            <person name="Murat C."/>
            <person name="Ohm R."/>
            <person name="Olson A."/>
            <person name="Spatafora J."/>
            <person name="Veneault-Fourrey C."/>
            <person name="Henrissat B."/>
            <person name="Grigoriev I."/>
            <person name="Martin F."/>
            <person name="Perotto S."/>
        </authorList>
    </citation>
    <scope>NUCLEOTIDE SEQUENCE [LARGE SCALE GENOMIC DNA]</scope>
    <source>
        <strain evidence="2 3">E</strain>
    </source>
</reference>
<feature type="compositionally biased region" description="Basic and acidic residues" evidence="1">
    <location>
        <begin position="1"/>
        <end position="24"/>
    </location>
</feature>
<gene>
    <name evidence="2" type="ORF">K444DRAFT_299456</name>
</gene>
<evidence type="ECO:0000313" key="2">
    <source>
        <dbReference type="EMBL" id="PMD49404.1"/>
    </source>
</evidence>
<dbReference type="InParanoid" id="A0A2J6SF81"/>
<dbReference type="GeneID" id="36579789"/>
<evidence type="ECO:0000313" key="3">
    <source>
        <dbReference type="Proteomes" id="UP000235371"/>
    </source>
</evidence>
<dbReference type="EMBL" id="KZ613921">
    <property type="protein sequence ID" value="PMD49404.1"/>
    <property type="molecule type" value="Genomic_DNA"/>
</dbReference>
<evidence type="ECO:0000256" key="1">
    <source>
        <dbReference type="SAM" id="MobiDB-lite"/>
    </source>
</evidence>
<dbReference type="RefSeq" id="XP_024726308.1">
    <property type="nucleotide sequence ID" value="XM_024871707.1"/>
</dbReference>
<proteinExistence type="predicted"/>